<organism evidence="1 2">
    <name type="scientific">Brassica cretica</name>
    <name type="common">Mustard</name>
    <dbReference type="NCBI Taxonomy" id="69181"/>
    <lineage>
        <taxon>Eukaryota</taxon>
        <taxon>Viridiplantae</taxon>
        <taxon>Streptophyta</taxon>
        <taxon>Embryophyta</taxon>
        <taxon>Tracheophyta</taxon>
        <taxon>Spermatophyta</taxon>
        <taxon>Magnoliopsida</taxon>
        <taxon>eudicotyledons</taxon>
        <taxon>Gunneridae</taxon>
        <taxon>Pentapetalae</taxon>
        <taxon>rosids</taxon>
        <taxon>malvids</taxon>
        <taxon>Brassicales</taxon>
        <taxon>Brassicaceae</taxon>
        <taxon>Brassiceae</taxon>
        <taxon>Brassica</taxon>
    </lineage>
</organism>
<comment type="caution">
    <text evidence="1">The sequence shown here is derived from an EMBL/GenBank/DDBJ whole genome shotgun (WGS) entry which is preliminary data.</text>
</comment>
<gene>
    <name evidence="1" type="ORF">DY000_02017988</name>
</gene>
<dbReference type="Proteomes" id="UP000266723">
    <property type="component" value="Unassembled WGS sequence"/>
</dbReference>
<name>A0ABQ7CZC6_BRACR</name>
<protein>
    <submittedName>
        <fullName evidence="1">Uncharacterized protein</fullName>
    </submittedName>
</protein>
<accession>A0ABQ7CZC6</accession>
<reference evidence="1 2" key="1">
    <citation type="journal article" date="2020" name="BMC Genomics">
        <title>Intraspecific diversification of the crop wild relative Brassica cretica Lam. using demographic model selection.</title>
        <authorList>
            <person name="Kioukis A."/>
            <person name="Michalopoulou V.A."/>
            <person name="Briers L."/>
            <person name="Pirintsos S."/>
            <person name="Studholme D.J."/>
            <person name="Pavlidis P."/>
            <person name="Sarris P.F."/>
        </authorList>
    </citation>
    <scope>NUCLEOTIDE SEQUENCE [LARGE SCALE GENOMIC DNA]</scope>
    <source>
        <strain evidence="2">cv. PFS-1207/04</strain>
    </source>
</reference>
<proteinExistence type="predicted"/>
<evidence type="ECO:0000313" key="1">
    <source>
        <dbReference type="EMBL" id="KAF3565003.1"/>
    </source>
</evidence>
<sequence length="243" mass="26288">MAICPHHRKSPVAVYFNDSSPGPAKWELRCNKASSTRCCCAKGSKGHSKGYLHRDINPDEFPMGLGRISNRGVFIGGSLIGGDQQQGGLPIGPGNIRFELCANVVVVVCVLIIWTGPNDFEIDFDMRKKRGLGFSTVALPSEGSARRRFSPPPLFYSASSCRDAPLEKKYRPSFAFSFKARRLIRYVRKPSMAKKKNKSISLVDLPEIDVAASGSSTLGTNLSSLANLPFCSATAASGFLAPT</sequence>
<dbReference type="EMBL" id="QGKV02000759">
    <property type="protein sequence ID" value="KAF3565003.1"/>
    <property type="molecule type" value="Genomic_DNA"/>
</dbReference>
<keyword evidence="2" id="KW-1185">Reference proteome</keyword>
<evidence type="ECO:0000313" key="2">
    <source>
        <dbReference type="Proteomes" id="UP000266723"/>
    </source>
</evidence>